<dbReference type="Pfam" id="PF01979">
    <property type="entry name" value="Amidohydro_1"/>
    <property type="match status" value="1"/>
</dbReference>
<dbReference type="SUPFAM" id="SSF51338">
    <property type="entry name" value="Composite domain of metallo-dependent hydrolases"/>
    <property type="match status" value="1"/>
</dbReference>
<dbReference type="EMBL" id="AAMD01000034">
    <property type="protein sequence ID" value="EAU67405.1"/>
    <property type="molecule type" value="Genomic_DNA"/>
</dbReference>
<dbReference type="SUPFAM" id="SSF51556">
    <property type="entry name" value="Metallo-dependent hydrolases"/>
    <property type="match status" value="1"/>
</dbReference>
<protein>
    <submittedName>
        <fullName evidence="4">Amidohydrolase family</fullName>
    </submittedName>
</protein>
<keyword evidence="1 4" id="KW-0378">Hydrolase</keyword>
<name>Q095I4_STIAD</name>
<organism evidence="4 5">
    <name type="scientific">Stigmatella aurantiaca (strain DW4/3-1)</name>
    <dbReference type="NCBI Taxonomy" id="378806"/>
    <lineage>
        <taxon>Bacteria</taxon>
        <taxon>Pseudomonadati</taxon>
        <taxon>Myxococcota</taxon>
        <taxon>Myxococcia</taxon>
        <taxon>Myxococcales</taxon>
        <taxon>Cystobacterineae</taxon>
        <taxon>Archangiaceae</taxon>
        <taxon>Stigmatella</taxon>
    </lineage>
</organism>
<dbReference type="PATRIC" id="fig|378806.16.peg.6608"/>
<dbReference type="NCBIfam" id="NF006056">
    <property type="entry name" value="PRK08204.1"/>
    <property type="match status" value="1"/>
</dbReference>
<evidence type="ECO:0000313" key="4">
    <source>
        <dbReference type="EMBL" id="EAU67405.1"/>
    </source>
</evidence>
<dbReference type="InterPro" id="IPR006680">
    <property type="entry name" value="Amidohydro-rel"/>
</dbReference>
<dbReference type="InterPro" id="IPR032466">
    <property type="entry name" value="Metal_Hydrolase"/>
</dbReference>
<evidence type="ECO:0000256" key="2">
    <source>
        <dbReference type="SAM" id="MobiDB-lite"/>
    </source>
</evidence>
<dbReference type="PANTHER" id="PTHR43794:SF11">
    <property type="entry name" value="AMIDOHYDROLASE-RELATED DOMAIN-CONTAINING PROTEIN"/>
    <property type="match status" value="1"/>
</dbReference>
<comment type="caution">
    <text evidence="4">The sequence shown here is derived from an EMBL/GenBank/DDBJ whole genome shotgun (WGS) entry which is preliminary data.</text>
</comment>
<dbReference type="PANTHER" id="PTHR43794">
    <property type="entry name" value="AMINOHYDROLASE SSNA-RELATED"/>
    <property type="match status" value="1"/>
</dbReference>
<dbReference type="Gene3D" id="2.30.40.10">
    <property type="entry name" value="Urease, subunit C, domain 1"/>
    <property type="match status" value="1"/>
</dbReference>
<evidence type="ECO:0000256" key="1">
    <source>
        <dbReference type="ARBA" id="ARBA00022801"/>
    </source>
</evidence>
<dbReference type="InterPro" id="IPR050287">
    <property type="entry name" value="MTA/SAH_deaminase"/>
</dbReference>
<dbReference type="AlphaFoldDB" id="Q095I4"/>
<dbReference type="OrthoDB" id="9807210at2"/>
<gene>
    <name evidence="4" type="ORF">STIAU_7908</name>
</gene>
<dbReference type="Gene3D" id="3.20.20.140">
    <property type="entry name" value="Metal-dependent hydrolases"/>
    <property type="match status" value="1"/>
</dbReference>
<sequence>MALCPLPRRCPSPHHRRSPTAAQGPAGVRVPTCAPRLEFRPLQTGLSSPHDADMVKIGRRALTLGLGTMGLSSFLSQGCATATTASRLPPSAPLPSGRDFLLKNASLLTMDPVLGDIPGGSVLVRQGQILAVGRNLVAPDVPVIDAQGMIGLPGLVDTHWHMWNTLLRSFAGTRKADGYFPTVAAFGKNMVPSDLYQGTRLAAAEALACGITTVHNYCHNVRSLDHATADLQALREAGIRARWSFGWPQGLTTDQGLDLESLGRLHADWASHSNGGLLSLGMAWPGIQRMGGRTPERIYKEELRFARERKLPLSVHASSQRGATGQIGEFAREGLLGPDLQVIHALFATEEEIQAMASAGTAVSVSPRSEMRIGYGFPKFLPFLRQGVKLGLSIDTTVLTGNANLFDVMKTARDIENARAENEFEWTGRQLLELGTLGGARSLGLDGWIGSLTPGKRADLLLINPRRVNMGVAPDPVNLVIEATEPGNVDTVIVEGRILKRGGALTALSPERIITEASAALDELRARTQLR</sequence>
<reference evidence="4 5" key="1">
    <citation type="submission" date="2006-04" db="EMBL/GenBank/DDBJ databases">
        <authorList>
            <person name="Nierman W.C."/>
        </authorList>
    </citation>
    <scope>NUCLEOTIDE SEQUENCE [LARGE SCALE GENOMIC DNA]</scope>
    <source>
        <strain evidence="4 5">DW4/3-1</strain>
    </source>
</reference>
<dbReference type="Proteomes" id="UP000032702">
    <property type="component" value="Unassembled WGS sequence"/>
</dbReference>
<dbReference type="InterPro" id="IPR011059">
    <property type="entry name" value="Metal-dep_hydrolase_composite"/>
</dbReference>
<feature type="region of interest" description="Disordered" evidence="2">
    <location>
        <begin position="1"/>
        <end position="28"/>
    </location>
</feature>
<evidence type="ECO:0000259" key="3">
    <source>
        <dbReference type="Pfam" id="PF01979"/>
    </source>
</evidence>
<dbReference type="GO" id="GO:0016810">
    <property type="term" value="F:hydrolase activity, acting on carbon-nitrogen (but not peptide) bonds"/>
    <property type="evidence" value="ECO:0007669"/>
    <property type="project" value="InterPro"/>
</dbReference>
<proteinExistence type="predicted"/>
<evidence type="ECO:0000313" key="5">
    <source>
        <dbReference type="Proteomes" id="UP000032702"/>
    </source>
</evidence>
<accession>Q095I4</accession>
<feature type="domain" description="Amidohydrolase-related" evidence="3">
    <location>
        <begin position="152"/>
        <end position="498"/>
    </location>
</feature>